<keyword evidence="2" id="KW-0812">Transmembrane</keyword>
<keyword evidence="2" id="KW-0472">Membrane</keyword>
<evidence type="ECO:0000313" key="4">
    <source>
        <dbReference type="EMBL" id="CEK80946.1"/>
    </source>
</evidence>
<feature type="domain" description="Peptidase M13 N-terminal" evidence="3">
    <location>
        <begin position="101"/>
        <end position="240"/>
    </location>
</feature>
<organism evidence="4">
    <name type="scientific">Arion vulgaris</name>
    <dbReference type="NCBI Taxonomy" id="1028688"/>
    <lineage>
        <taxon>Eukaryota</taxon>
        <taxon>Metazoa</taxon>
        <taxon>Spiralia</taxon>
        <taxon>Lophotrochozoa</taxon>
        <taxon>Mollusca</taxon>
        <taxon>Gastropoda</taxon>
        <taxon>Heterobranchia</taxon>
        <taxon>Euthyneura</taxon>
        <taxon>Panpulmonata</taxon>
        <taxon>Eupulmonata</taxon>
        <taxon>Stylommatophora</taxon>
        <taxon>Helicina</taxon>
        <taxon>Arionoidea</taxon>
        <taxon>Arionidae</taxon>
        <taxon>Arion</taxon>
    </lineage>
</organism>
<sequence length="259" mass="28991">MADNVDPDPPPPPPEVVVAQPVTPIPPTAPPPHQGCMDKRSTLEKILLVIVIIILIICLGFIAAFLVFYFFASPPEGTCLSEQCVKSASRLKSYMDEKVDPCSNFYQYACGGWIKSKNLDPHESRIGVESTISNMNRIKIRGILERTIDAEEAEYKTSPKVFYKSCMNTDKLDERGAEPFLKLVETVGKFPALDDSWNETDFNLENVLIKLTTIFVMPLFTVNVARDHNNSAVNRIYISDVTVDSGRHRSTKVDAMIHK</sequence>
<feature type="region of interest" description="Disordered" evidence="1">
    <location>
        <begin position="1"/>
        <end position="35"/>
    </location>
</feature>
<dbReference type="Pfam" id="PF05649">
    <property type="entry name" value="Peptidase_M13_N"/>
    <property type="match status" value="1"/>
</dbReference>
<dbReference type="SUPFAM" id="SSF55486">
    <property type="entry name" value="Metalloproteases ('zincins'), catalytic domain"/>
    <property type="match status" value="1"/>
</dbReference>
<proteinExistence type="predicted"/>
<dbReference type="InterPro" id="IPR008753">
    <property type="entry name" value="Peptidase_M13_N"/>
</dbReference>
<keyword evidence="2" id="KW-1133">Transmembrane helix</keyword>
<dbReference type="PANTHER" id="PTHR11733:SF167">
    <property type="entry name" value="FI17812P1-RELATED"/>
    <property type="match status" value="1"/>
</dbReference>
<dbReference type="EMBL" id="HACG01034081">
    <property type="protein sequence ID" value="CEK80946.1"/>
    <property type="molecule type" value="Transcribed_RNA"/>
</dbReference>
<dbReference type="InterPro" id="IPR000718">
    <property type="entry name" value="Peptidase_M13"/>
</dbReference>
<dbReference type="GO" id="GO:0016485">
    <property type="term" value="P:protein processing"/>
    <property type="evidence" value="ECO:0007669"/>
    <property type="project" value="TreeGrafter"/>
</dbReference>
<evidence type="ECO:0000256" key="1">
    <source>
        <dbReference type="SAM" id="MobiDB-lite"/>
    </source>
</evidence>
<evidence type="ECO:0000259" key="3">
    <source>
        <dbReference type="Pfam" id="PF05649"/>
    </source>
</evidence>
<dbReference type="GO" id="GO:0004222">
    <property type="term" value="F:metalloendopeptidase activity"/>
    <property type="evidence" value="ECO:0007669"/>
    <property type="project" value="InterPro"/>
</dbReference>
<accession>A0A0B7ALX2</accession>
<dbReference type="AlphaFoldDB" id="A0A0B7ALX2"/>
<feature type="transmembrane region" description="Helical" evidence="2">
    <location>
        <begin position="46"/>
        <end position="71"/>
    </location>
</feature>
<dbReference type="Gene3D" id="1.10.1380.10">
    <property type="entry name" value="Neutral endopeptidase , domain2"/>
    <property type="match status" value="1"/>
</dbReference>
<dbReference type="PANTHER" id="PTHR11733">
    <property type="entry name" value="ZINC METALLOPROTEASE FAMILY M13 NEPRILYSIN-RELATED"/>
    <property type="match status" value="1"/>
</dbReference>
<gene>
    <name evidence="4" type="primary">ORF123543</name>
</gene>
<reference evidence="4" key="1">
    <citation type="submission" date="2014-12" db="EMBL/GenBank/DDBJ databases">
        <title>Insight into the proteome of Arion vulgaris.</title>
        <authorList>
            <person name="Aradska J."/>
            <person name="Bulat T."/>
            <person name="Smidak R."/>
            <person name="Sarate P."/>
            <person name="Gangsoo J."/>
            <person name="Sialana F."/>
            <person name="Bilban M."/>
            <person name="Lubec G."/>
        </authorList>
    </citation>
    <scope>NUCLEOTIDE SEQUENCE</scope>
    <source>
        <tissue evidence="4">Skin</tissue>
    </source>
</reference>
<dbReference type="InterPro" id="IPR042089">
    <property type="entry name" value="Peptidase_M13_dom_2"/>
</dbReference>
<protein>
    <recommendedName>
        <fullName evidence="3">Peptidase M13 N-terminal domain-containing protein</fullName>
    </recommendedName>
</protein>
<feature type="compositionally biased region" description="Pro residues" evidence="1">
    <location>
        <begin position="23"/>
        <end position="33"/>
    </location>
</feature>
<dbReference type="GO" id="GO:0005886">
    <property type="term" value="C:plasma membrane"/>
    <property type="evidence" value="ECO:0007669"/>
    <property type="project" value="TreeGrafter"/>
</dbReference>
<dbReference type="PROSITE" id="PS51885">
    <property type="entry name" value="NEPRILYSIN"/>
    <property type="match status" value="1"/>
</dbReference>
<name>A0A0B7ALX2_9EUPU</name>
<evidence type="ECO:0000256" key="2">
    <source>
        <dbReference type="SAM" id="Phobius"/>
    </source>
</evidence>